<evidence type="ECO:0000259" key="3">
    <source>
        <dbReference type="PROSITE" id="PS50883"/>
    </source>
</evidence>
<gene>
    <name evidence="5" type="ORF">HB13667_15040</name>
</gene>
<evidence type="ECO:0000259" key="2">
    <source>
        <dbReference type="PROSITE" id="PS50112"/>
    </source>
</evidence>
<protein>
    <submittedName>
        <fullName evidence="5">Histidine kinase</fullName>
    </submittedName>
</protein>
<feature type="domain" description="GGDEF" evidence="4">
    <location>
        <begin position="454"/>
        <end position="587"/>
    </location>
</feature>
<comment type="caution">
    <text evidence="5">The sequence shown here is derived from an EMBL/GenBank/DDBJ whole genome shotgun (WGS) entry which is preliminary data.</text>
</comment>
<dbReference type="Pfam" id="PF13188">
    <property type="entry name" value="PAS_8"/>
    <property type="match status" value="1"/>
</dbReference>
<dbReference type="PROSITE" id="PS50883">
    <property type="entry name" value="EAL"/>
    <property type="match status" value="1"/>
</dbReference>
<dbReference type="NCBIfam" id="TIGR00254">
    <property type="entry name" value="GGDEF"/>
    <property type="match status" value="1"/>
</dbReference>
<feature type="domain" description="PAS" evidence="2">
    <location>
        <begin position="301"/>
        <end position="337"/>
    </location>
</feature>
<dbReference type="SMART" id="SM00267">
    <property type="entry name" value="GGDEF"/>
    <property type="match status" value="1"/>
</dbReference>
<keyword evidence="1" id="KW-1133">Transmembrane helix</keyword>
<evidence type="ECO:0000256" key="1">
    <source>
        <dbReference type="SAM" id="Phobius"/>
    </source>
</evidence>
<proteinExistence type="predicted"/>
<dbReference type="GO" id="GO:0016301">
    <property type="term" value="F:kinase activity"/>
    <property type="evidence" value="ECO:0007669"/>
    <property type="project" value="UniProtKB-KW"/>
</dbReference>
<accession>A0A0P7DBY4</accession>
<name>A0A0P7DBY4_PSEPU</name>
<dbReference type="PROSITE" id="PS50887">
    <property type="entry name" value="GGDEF"/>
    <property type="match status" value="1"/>
</dbReference>
<dbReference type="InterPro" id="IPR035965">
    <property type="entry name" value="PAS-like_dom_sf"/>
</dbReference>
<keyword evidence="5" id="KW-0418">Kinase</keyword>
<dbReference type="Pfam" id="PF00990">
    <property type="entry name" value="GGDEF"/>
    <property type="match status" value="1"/>
</dbReference>
<feature type="transmembrane region" description="Helical" evidence="1">
    <location>
        <begin position="255"/>
        <end position="278"/>
    </location>
</feature>
<dbReference type="AlphaFoldDB" id="A0A0P7DBY4"/>
<dbReference type="SMART" id="SM00052">
    <property type="entry name" value="EAL"/>
    <property type="match status" value="1"/>
</dbReference>
<dbReference type="SMART" id="SM00091">
    <property type="entry name" value="PAS"/>
    <property type="match status" value="1"/>
</dbReference>
<feature type="transmembrane region" description="Helical" evidence="1">
    <location>
        <begin position="20"/>
        <end position="39"/>
    </location>
</feature>
<organism evidence="5 6">
    <name type="scientific">Pseudomonas putida</name>
    <name type="common">Arthrobacter siderocapsulatus</name>
    <dbReference type="NCBI Taxonomy" id="303"/>
    <lineage>
        <taxon>Bacteria</taxon>
        <taxon>Pseudomonadati</taxon>
        <taxon>Pseudomonadota</taxon>
        <taxon>Gammaproteobacteria</taxon>
        <taxon>Pseudomonadales</taxon>
        <taxon>Pseudomonadaceae</taxon>
        <taxon>Pseudomonas</taxon>
    </lineage>
</organism>
<feature type="domain" description="EAL" evidence="3">
    <location>
        <begin position="596"/>
        <end position="846"/>
    </location>
</feature>
<dbReference type="InterPro" id="IPR007892">
    <property type="entry name" value="CHASE4"/>
</dbReference>
<evidence type="ECO:0000313" key="6">
    <source>
        <dbReference type="Proteomes" id="UP000050437"/>
    </source>
</evidence>
<evidence type="ECO:0000259" key="4">
    <source>
        <dbReference type="PROSITE" id="PS50887"/>
    </source>
</evidence>
<dbReference type="InterPro" id="IPR000014">
    <property type="entry name" value="PAS"/>
</dbReference>
<dbReference type="Pfam" id="PF05228">
    <property type="entry name" value="CHASE4"/>
    <property type="match status" value="1"/>
</dbReference>
<dbReference type="SUPFAM" id="SSF55785">
    <property type="entry name" value="PYP-like sensor domain (PAS domain)"/>
    <property type="match status" value="1"/>
</dbReference>
<dbReference type="InterPro" id="IPR000160">
    <property type="entry name" value="GGDEF_dom"/>
</dbReference>
<dbReference type="PANTHER" id="PTHR44757">
    <property type="entry name" value="DIGUANYLATE CYCLASE DGCP"/>
    <property type="match status" value="1"/>
</dbReference>
<dbReference type="InterPro" id="IPR001633">
    <property type="entry name" value="EAL_dom"/>
</dbReference>
<dbReference type="Gene3D" id="3.30.70.270">
    <property type="match status" value="1"/>
</dbReference>
<dbReference type="Pfam" id="PF00563">
    <property type="entry name" value="EAL"/>
    <property type="match status" value="1"/>
</dbReference>
<dbReference type="Gene3D" id="3.30.450.20">
    <property type="entry name" value="PAS domain"/>
    <property type="match status" value="1"/>
</dbReference>
<dbReference type="PANTHER" id="PTHR44757:SF10">
    <property type="entry name" value="MEMBRANE PROTEIN"/>
    <property type="match status" value="1"/>
</dbReference>
<dbReference type="PROSITE" id="PS50112">
    <property type="entry name" value="PAS"/>
    <property type="match status" value="1"/>
</dbReference>
<keyword evidence="5" id="KW-0808">Transferase</keyword>
<dbReference type="Gene3D" id="3.20.20.450">
    <property type="entry name" value="EAL domain"/>
    <property type="match status" value="1"/>
</dbReference>
<dbReference type="InterPro" id="IPR035919">
    <property type="entry name" value="EAL_sf"/>
</dbReference>
<dbReference type="CDD" id="cd01948">
    <property type="entry name" value="EAL"/>
    <property type="match status" value="1"/>
</dbReference>
<keyword evidence="1" id="KW-0812">Transmembrane</keyword>
<dbReference type="SUPFAM" id="SSF141868">
    <property type="entry name" value="EAL domain-like"/>
    <property type="match status" value="1"/>
</dbReference>
<dbReference type="InterPro" id="IPR052155">
    <property type="entry name" value="Biofilm_reg_signaling"/>
</dbReference>
<sequence length="850" mass="93074">MDVFADNEMSTRSDVVGQLIVAFSLILLLALLLGLFSLYRLAGALDAREVEQSRFYAESAMAQLQKNDRTFLLTHANWQAAYDHLGGQVDAHWAYDEDNVGATLYTSDGYEGVYVLDDDGTRYAILDGKLSQLGLEQHTVSAGKILQEARQAAQHDQASSGYLVFRGQPAVYVAALIRPQTQPARPPGPTAVLVFIRVLSPQVLLPLGQAAGLLGLAVGDSADQRQGRGALPLEGSGHTLTWDIPQPGTELIHTVIAPLAIAVLFIALSMALFARYAIRASSRIDRSHRALVTSRVALQSSEERFKAVAEAASDWIWETDVLLRLTYLSDRFTELTGHPVEAWRQRPITELLSCDTSNLRTSLHSLAATGSSGTLRCQYQDHLGQQRICRIASRAIVAEGVCTGFRGTCSDITDEVAAHAQIQHLSLHDALTGLPNRNKLFRFLEQSAPGAELPKVALLMLDLDNFKPINDSLGHPAGDAVLLEVASRLGQVTRDSDLVARLGGDEFIVVLTRPGDHQDMDRFCMRVIEAIKRPIQVEGHVVQVGVSLGVVLSAEYPGTPSDLIRHADVALYSAKQAGKNTWRFFSAQMNAALMEKRVLESELREGIPRGELVLHFQPRFKVDGVSIASAEALVRWQHPRLGLLRPDRFIPLAEESDLIVLLGNWVLQEACTKARGWPQAVMVSVNMSPAQFSRSDVVRDVGNALRATGLPAHRLELEITENVMLNDVEGALHTMLALKELGVRLNMDDFGTGYSSLGYLRTYPFDSIKIDKRFVQHLGKSGSDRSVVQAIINLGNAMGMTVTAEGVETAEQLALLSDDQCHEVQGFLLSKPLENEVLMGMMKDQVSLAQ</sequence>
<dbReference type="CDD" id="cd01949">
    <property type="entry name" value="GGDEF"/>
    <property type="match status" value="1"/>
</dbReference>
<dbReference type="SUPFAM" id="SSF55073">
    <property type="entry name" value="Nucleotide cyclase"/>
    <property type="match status" value="1"/>
</dbReference>
<dbReference type="NCBIfam" id="TIGR00229">
    <property type="entry name" value="sensory_box"/>
    <property type="match status" value="1"/>
</dbReference>
<keyword evidence="1" id="KW-0472">Membrane</keyword>
<dbReference type="RefSeq" id="WP_054572909.1">
    <property type="nucleotide sequence ID" value="NZ_LKKS01000097.1"/>
</dbReference>
<reference evidence="5 6" key="1">
    <citation type="submission" date="2015-10" db="EMBL/GenBank/DDBJ databases">
        <title>Pseudomonas putida clinical strains.</title>
        <authorList>
            <person name="Molina L."/>
            <person name="Udaondo Z."/>
        </authorList>
    </citation>
    <scope>NUCLEOTIDE SEQUENCE [LARGE SCALE GENOMIC DNA]</scope>
    <source>
        <strain evidence="5 6">HB13667</strain>
    </source>
</reference>
<dbReference type="Proteomes" id="UP000050437">
    <property type="component" value="Unassembled WGS sequence"/>
</dbReference>
<dbReference type="InterPro" id="IPR043128">
    <property type="entry name" value="Rev_trsase/Diguanyl_cyclase"/>
</dbReference>
<dbReference type="EMBL" id="LKKS01000097">
    <property type="protein sequence ID" value="KPM63261.1"/>
    <property type="molecule type" value="Genomic_DNA"/>
</dbReference>
<dbReference type="InterPro" id="IPR029787">
    <property type="entry name" value="Nucleotide_cyclase"/>
</dbReference>
<evidence type="ECO:0000313" key="5">
    <source>
        <dbReference type="EMBL" id="KPM63261.1"/>
    </source>
</evidence>